<dbReference type="EMBL" id="BAAANK010000010">
    <property type="protein sequence ID" value="GAA1844398.1"/>
    <property type="molecule type" value="Genomic_DNA"/>
</dbReference>
<dbReference type="RefSeq" id="WP_157428867.1">
    <property type="nucleotide sequence ID" value="NZ_BAAANK010000010.1"/>
</dbReference>
<dbReference type="InterPro" id="IPR036689">
    <property type="entry name" value="ESAT-6-like_sf"/>
</dbReference>
<dbReference type="InterPro" id="IPR010310">
    <property type="entry name" value="T7SS_ESAT-6-like"/>
</dbReference>
<reference evidence="2 3" key="1">
    <citation type="journal article" date="2019" name="Int. J. Syst. Evol. Microbiol.">
        <title>The Global Catalogue of Microorganisms (GCM) 10K type strain sequencing project: providing services to taxonomists for standard genome sequencing and annotation.</title>
        <authorList>
            <consortium name="The Broad Institute Genomics Platform"/>
            <consortium name="The Broad Institute Genome Sequencing Center for Infectious Disease"/>
            <person name="Wu L."/>
            <person name="Ma J."/>
        </authorList>
    </citation>
    <scope>NUCLEOTIDE SEQUENCE [LARGE SCALE GENOMIC DNA]</scope>
    <source>
        <strain evidence="2 3">JCM 14323</strain>
    </source>
</reference>
<keyword evidence="3" id="KW-1185">Reference proteome</keyword>
<feature type="region of interest" description="Disordered" evidence="1">
    <location>
        <begin position="153"/>
        <end position="186"/>
    </location>
</feature>
<gene>
    <name evidence="2" type="ORF">GCM10009750_33380</name>
</gene>
<dbReference type="SUPFAM" id="SSF140453">
    <property type="entry name" value="EsxAB dimer-like"/>
    <property type="match status" value="1"/>
</dbReference>
<protein>
    <recommendedName>
        <fullName evidence="4">WXG100 family type VII secretion target</fullName>
    </recommendedName>
</protein>
<proteinExistence type="predicted"/>
<evidence type="ECO:0000313" key="3">
    <source>
        <dbReference type="Proteomes" id="UP001501746"/>
    </source>
</evidence>
<sequence length="217" mass="22335">MVSFRVRATALSEVAALLGTVLSTFDTNLSTVDSQVKRTVDVTWKGDDAESFAEGWATFMTTAGFVRQSLAALQTGLIAADGSYTQNESGVQRSFNGRAPSVAAMRSNSGKLGAVVDRGEERAEDMAEFFGRDYAGDGEAELYGGGMLGARKSTGQATGGGSGDSDRDGDDDAIGEGVFRVGEDGEPALVDGAAAVEIGEVPVVDASAENATGEKNV</sequence>
<evidence type="ECO:0000313" key="2">
    <source>
        <dbReference type="EMBL" id="GAA1844398.1"/>
    </source>
</evidence>
<comment type="caution">
    <text evidence="2">The sequence shown here is derived from an EMBL/GenBank/DDBJ whole genome shotgun (WGS) entry which is preliminary data.</text>
</comment>
<name>A0ABN2MYJ4_9MICO</name>
<evidence type="ECO:0000256" key="1">
    <source>
        <dbReference type="SAM" id="MobiDB-lite"/>
    </source>
</evidence>
<dbReference type="Pfam" id="PF06013">
    <property type="entry name" value="WXG100"/>
    <property type="match status" value="1"/>
</dbReference>
<dbReference type="Gene3D" id="1.10.287.1060">
    <property type="entry name" value="ESAT-6-like"/>
    <property type="match status" value="1"/>
</dbReference>
<organism evidence="2 3">
    <name type="scientific">Agromyces salentinus</name>
    <dbReference type="NCBI Taxonomy" id="269421"/>
    <lineage>
        <taxon>Bacteria</taxon>
        <taxon>Bacillati</taxon>
        <taxon>Actinomycetota</taxon>
        <taxon>Actinomycetes</taxon>
        <taxon>Micrococcales</taxon>
        <taxon>Microbacteriaceae</taxon>
        <taxon>Agromyces</taxon>
    </lineage>
</organism>
<dbReference type="Proteomes" id="UP001501746">
    <property type="component" value="Unassembled WGS sequence"/>
</dbReference>
<evidence type="ECO:0008006" key="4">
    <source>
        <dbReference type="Google" id="ProtNLM"/>
    </source>
</evidence>
<accession>A0ABN2MYJ4</accession>